<organism evidence="3 4">
    <name type="scientific">Cellulosimicrobium funkei</name>
    <dbReference type="NCBI Taxonomy" id="264251"/>
    <lineage>
        <taxon>Bacteria</taxon>
        <taxon>Bacillati</taxon>
        <taxon>Actinomycetota</taxon>
        <taxon>Actinomycetes</taxon>
        <taxon>Micrococcales</taxon>
        <taxon>Promicromonosporaceae</taxon>
        <taxon>Cellulosimicrobium</taxon>
    </lineage>
</organism>
<dbReference type="Proteomes" id="UP000298003">
    <property type="component" value="Unassembled WGS sequence"/>
</dbReference>
<feature type="compositionally biased region" description="Basic and acidic residues" evidence="1">
    <location>
        <begin position="175"/>
        <end position="241"/>
    </location>
</feature>
<accession>A0A4Y8QXH1</accession>
<evidence type="ECO:0000313" key="4">
    <source>
        <dbReference type="Proteomes" id="UP000298003"/>
    </source>
</evidence>
<evidence type="ECO:0000313" key="3">
    <source>
        <dbReference type="EMBL" id="TFF04357.1"/>
    </source>
</evidence>
<gene>
    <name evidence="3" type="ORF">E1O70_18090</name>
</gene>
<comment type="caution">
    <text evidence="3">The sequence shown here is derived from an EMBL/GenBank/DDBJ whole genome shotgun (WGS) entry which is preliminary data.</text>
</comment>
<name>A0A4Y8QXH1_9MICO</name>
<sequence>MTRNPHRQGRRRPAKTARDAALPGAVRRLQVSTEHPALLVASLLGLLLLSAVTFMLSFAALAEIAPWANIMHRLAWGLPVFVDGAIVVYTLAVIIQKGRGEKAAAANVFLVLFTAVSVIANGSHAFSAGDPNDWRTWFGTAIAALPPIGQYAATHTIAKILILPPQAATVVHQAAEQERAKRERAEQERAEQERAEQERAEQERAEQERAERERAERERAEQERAEQERAEQERAEQERARTAASRPRVTAASPDEEERNRRIVELGEEGLSAAKIAPLAGTSESTVKRVLRRHRAEQAEQAEHAEQAAASGRELVAA</sequence>
<feature type="transmembrane region" description="Helical" evidence="2">
    <location>
        <begin position="74"/>
        <end position="95"/>
    </location>
</feature>
<reference evidence="3 4" key="1">
    <citation type="submission" date="2019-03" db="EMBL/GenBank/DDBJ databases">
        <title>Cellulosimicrobium funkei JCM14302 Assembly.</title>
        <authorList>
            <person name="Dou T."/>
        </authorList>
    </citation>
    <scope>NUCLEOTIDE SEQUENCE [LARGE SCALE GENOMIC DNA]</scope>
    <source>
        <strain evidence="3 4">JCM 14302</strain>
    </source>
</reference>
<feature type="transmembrane region" description="Helical" evidence="2">
    <location>
        <begin position="107"/>
        <end position="126"/>
    </location>
</feature>
<keyword evidence="2" id="KW-0812">Transmembrane</keyword>
<feature type="region of interest" description="Disordered" evidence="1">
    <location>
        <begin position="173"/>
        <end position="318"/>
    </location>
</feature>
<evidence type="ECO:0000256" key="1">
    <source>
        <dbReference type="SAM" id="MobiDB-lite"/>
    </source>
</evidence>
<dbReference type="Pfam" id="PF10935">
    <property type="entry name" value="DUF2637"/>
    <property type="match status" value="1"/>
</dbReference>
<dbReference type="EMBL" id="SOZH01000012">
    <property type="protein sequence ID" value="TFF04357.1"/>
    <property type="molecule type" value="Genomic_DNA"/>
</dbReference>
<dbReference type="RefSeq" id="WP_061268893.1">
    <property type="nucleotide sequence ID" value="NZ_SOZH01000012.1"/>
</dbReference>
<keyword evidence="4" id="KW-1185">Reference proteome</keyword>
<keyword evidence="2" id="KW-0472">Membrane</keyword>
<keyword evidence="2" id="KW-1133">Transmembrane helix</keyword>
<dbReference type="InterPro" id="IPR021235">
    <property type="entry name" value="DUF2637"/>
</dbReference>
<dbReference type="GeneID" id="95686397"/>
<evidence type="ECO:0000256" key="2">
    <source>
        <dbReference type="SAM" id="Phobius"/>
    </source>
</evidence>
<proteinExistence type="predicted"/>
<protein>
    <submittedName>
        <fullName evidence="3">DUF2637 domain-containing protein</fullName>
    </submittedName>
</protein>
<feature type="transmembrane region" description="Helical" evidence="2">
    <location>
        <begin position="37"/>
        <end position="62"/>
    </location>
</feature>
<dbReference type="AlphaFoldDB" id="A0A4Y8QXH1"/>
<feature type="compositionally biased region" description="Basic and acidic residues" evidence="1">
    <location>
        <begin position="296"/>
        <end position="306"/>
    </location>
</feature>